<keyword evidence="6 7" id="KW-0472">Membrane</keyword>
<organism evidence="9 10">
    <name type="scientific">Amycolatopsis albispora</name>
    <dbReference type="NCBI Taxonomy" id="1804986"/>
    <lineage>
        <taxon>Bacteria</taxon>
        <taxon>Bacillati</taxon>
        <taxon>Actinomycetota</taxon>
        <taxon>Actinomycetes</taxon>
        <taxon>Pseudonocardiales</taxon>
        <taxon>Pseudonocardiaceae</taxon>
        <taxon>Amycolatopsis</taxon>
    </lineage>
</organism>
<evidence type="ECO:0000256" key="3">
    <source>
        <dbReference type="ARBA" id="ARBA00022475"/>
    </source>
</evidence>
<dbReference type="InterPro" id="IPR051311">
    <property type="entry name" value="DedA_domain"/>
</dbReference>
<evidence type="ECO:0000256" key="6">
    <source>
        <dbReference type="ARBA" id="ARBA00023136"/>
    </source>
</evidence>
<dbReference type="GO" id="GO:0005886">
    <property type="term" value="C:plasma membrane"/>
    <property type="evidence" value="ECO:0007669"/>
    <property type="project" value="UniProtKB-SubCell"/>
</dbReference>
<keyword evidence="10" id="KW-1185">Reference proteome</keyword>
<dbReference type="OrthoDB" id="3693767at2"/>
<evidence type="ECO:0000256" key="7">
    <source>
        <dbReference type="SAM" id="Phobius"/>
    </source>
</evidence>
<evidence type="ECO:0000313" key="9">
    <source>
        <dbReference type="EMBL" id="AXB45748.1"/>
    </source>
</evidence>
<accession>A0A344LCH4</accession>
<protein>
    <recommendedName>
        <fullName evidence="8">VTT domain-containing protein</fullName>
    </recommendedName>
</protein>
<dbReference type="RefSeq" id="WP_113694981.1">
    <property type="nucleotide sequence ID" value="NZ_CP015163.1"/>
</dbReference>
<reference evidence="9 10" key="1">
    <citation type="submission" date="2016-04" db="EMBL/GenBank/DDBJ databases">
        <title>Complete genome sequence and analysis of deep-sea sediment isolate, Amycolatopsis sp. WP1.</title>
        <authorList>
            <person name="Wang H."/>
            <person name="Chen S."/>
            <person name="Wu Q."/>
        </authorList>
    </citation>
    <scope>NUCLEOTIDE SEQUENCE [LARGE SCALE GENOMIC DNA]</scope>
    <source>
        <strain evidence="9 10">WP1</strain>
    </source>
</reference>
<dbReference type="EMBL" id="CP015163">
    <property type="protein sequence ID" value="AXB45748.1"/>
    <property type="molecule type" value="Genomic_DNA"/>
</dbReference>
<comment type="subcellular location">
    <subcellularLocation>
        <location evidence="1">Cell membrane</location>
        <topology evidence="1">Multi-pass membrane protein</topology>
    </subcellularLocation>
</comment>
<feature type="transmembrane region" description="Helical" evidence="7">
    <location>
        <begin position="121"/>
        <end position="144"/>
    </location>
</feature>
<comment type="similarity">
    <text evidence="2">Belongs to the DedA family.</text>
</comment>
<evidence type="ECO:0000313" key="10">
    <source>
        <dbReference type="Proteomes" id="UP000250434"/>
    </source>
</evidence>
<name>A0A344LCH4_9PSEU</name>
<keyword evidence="5 7" id="KW-1133">Transmembrane helix</keyword>
<evidence type="ECO:0000256" key="5">
    <source>
        <dbReference type="ARBA" id="ARBA00022989"/>
    </source>
</evidence>
<feature type="domain" description="VTT" evidence="8">
    <location>
        <begin position="18"/>
        <end position="141"/>
    </location>
</feature>
<evidence type="ECO:0000256" key="2">
    <source>
        <dbReference type="ARBA" id="ARBA00010792"/>
    </source>
</evidence>
<dbReference type="PANTHER" id="PTHR42709:SF6">
    <property type="entry name" value="UNDECAPRENYL PHOSPHATE TRANSPORTER A"/>
    <property type="match status" value="1"/>
</dbReference>
<evidence type="ECO:0000256" key="1">
    <source>
        <dbReference type="ARBA" id="ARBA00004651"/>
    </source>
</evidence>
<evidence type="ECO:0000256" key="4">
    <source>
        <dbReference type="ARBA" id="ARBA00022692"/>
    </source>
</evidence>
<keyword evidence="3" id="KW-1003">Cell membrane</keyword>
<feature type="transmembrane region" description="Helical" evidence="7">
    <location>
        <begin position="96"/>
        <end position="114"/>
    </location>
</feature>
<evidence type="ECO:0000259" key="8">
    <source>
        <dbReference type="Pfam" id="PF09335"/>
    </source>
</evidence>
<feature type="transmembrane region" description="Helical" evidence="7">
    <location>
        <begin position="150"/>
        <end position="171"/>
    </location>
</feature>
<keyword evidence="4 7" id="KW-0812">Transmembrane</keyword>
<sequence length="184" mass="19095">MDLALLALFVIAVVPLLPTEVALIGLAATAAQQEESVLPVLVVAVTGCLVSDQLVYLAGARGTGLVDRLRRRPSVASGLHRLAETSERHPRAPLVLIRWLPGGGTIGALVAGALRWPFRHFLAASAIGVTLWCAYIATIGYLGGSLIDEPAVGLLASLAVAVGLGALLSLVDRVRQGRRGDLGV</sequence>
<dbReference type="Pfam" id="PF09335">
    <property type="entry name" value="VTT_dom"/>
    <property type="match status" value="1"/>
</dbReference>
<dbReference type="PANTHER" id="PTHR42709">
    <property type="entry name" value="ALKALINE PHOSPHATASE LIKE PROTEIN"/>
    <property type="match status" value="1"/>
</dbReference>
<dbReference type="InterPro" id="IPR032816">
    <property type="entry name" value="VTT_dom"/>
</dbReference>
<dbReference type="AlphaFoldDB" id="A0A344LCH4"/>
<dbReference type="Proteomes" id="UP000250434">
    <property type="component" value="Chromosome"/>
</dbReference>
<gene>
    <name evidence="9" type="ORF">A4R43_27370</name>
</gene>
<dbReference type="KEGG" id="aab:A4R43_27370"/>
<proteinExistence type="inferred from homology"/>